<dbReference type="PRINTS" id="PR00507">
    <property type="entry name" value="N12N6MTFRASE"/>
</dbReference>
<organism evidence="7 8">
    <name type="scientific">Plantactinospora sonchi</name>
    <dbReference type="NCBI Taxonomy" id="1544735"/>
    <lineage>
        <taxon>Bacteria</taxon>
        <taxon>Bacillati</taxon>
        <taxon>Actinomycetota</taxon>
        <taxon>Actinomycetes</taxon>
        <taxon>Micromonosporales</taxon>
        <taxon>Micromonosporaceae</taxon>
        <taxon>Plantactinospora</taxon>
    </lineage>
</organism>
<evidence type="ECO:0000256" key="4">
    <source>
        <dbReference type="ARBA" id="ARBA00022691"/>
    </source>
</evidence>
<keyword evidence="2 7" id="KW-0489">Methyltransferase</keyword>
<dbReference type="SUPFAM" id="SSF53335">
    <property type="entry name" value="S-adenosyl-L-methionine-dependent methyltransferases"/>
    <property type="match status" value="1"/>
</dbReference>
<evidence type="ECO:0000259" key="6">
    <source>
        <dbReference type="Pfam" id="PF07669"/>
    </source>
</evidence>
<dbReference type="InterPro" id="IPR050953">
    <property type="entry name" value="N4_N6_ade-DNA_methylase"/>
</dbReference>
<evidence type="ECO:0000256" key="5">
    <source>
        <dbReference type="ARBA" id="ARBA00047942"/>
    </source>
</evidence>
<keyword evidence="4" id="KW-0949">S-adenosyl-L-methionine</keyword>
<keyword evidence="3" id="KW-0808">Transferase</keyword>
<comment type="catalytic activity">
    <reaction evidence="5">
        <text>a 2'-deoxyadenosine in DNA + S-adenosyl-L-methionine = an N(6)-methyl-2'-deoxyadenosine in DNA + S-adenosyl-L-homocysteine + H(+)</text>
        <dbReference type="Rhea" id="RHEA:15197"/>
        <dbReference type="Rhea" id="RHEA-COMP:12418"/>
        <dbReference type="Rhea" id="RHEA-COMP:12419"/>
        <dbReference type="ChEBI" id="CHEBI:15378"/>
        <dbReference type="ChEBI" id="CHEBI:57856"/>
        <dbReference type="ChEBI" id="CHEBI:59789"/>
        <dbReference type="ChEBI" id="CHEBI:90615"/>
        <dbReference type="ChEBI" id="CHEBI:90616"/>
        <dbReference type="EC" id="2.1.1.72"/>
    </reaction>
</comment>
<dbReference type="Gene3D" id="3.40.50.150">
    <property type="entry name" value="Vaccinia Virus protein VP39"/>
    <property type="match status" value="1"/>
</dbReference>
<proteinExistence type="predicted"/>
<dbReference type="RefSeq" id="WP_331216288.1">
    <property type="nucleotide sequence ID" value="NZ_JAZGQK010000019.1"/>
</dbReference>
<dbReference type="EMBL" id="JAZGQK010000019">
    <property type="protein sequence ID" value="MEE6261176.1"/>
    <property type="molecule type" value="Genomic_DNA"/>
</dbReference>
<feature type="domain" description="Type II methyltransferase M.TaqI-like" evidence="6">
    <location>
        <begin position="547"/>
        <end position="785"/>
    </location>
</feature>
<dbReference type="Pfam" id="PF07669">
    <property type="entry name" value="Eco57I"/>
    <property type="match status" value="1"/>
</dbReference>
<gene>
    <name evidence="7" type="ORF">V1633_22095</name>
</gene>
<accession>A0ABU7RXG2</accession>
<dbReference type="GO" id="GO:0032259">
    <property type="term" value="P:methylation"/>
    <property type="evidence" value="ECO:0007669"/>
    <property type="project" value="UniProtKB-KW"/>
</dbReference>
<evidence type="ECO:0000256" key="2">
    <source>
        <dbReference type="ARBA" id="ARBA00022603"/>
    </source>
</evidence>
<protein>
    <recommendedName>
        <fullName evidence="1">site-specific DNA-methyltransferase (adenine-specific)</fullName>
        <ecNumber evidence="1">2.1.1.72</ecNumber>
    </recommendedName>
</protein>
<keyword evidence="8" id="KW-1185">Reference proteome</keyword>
<dbReference type="InterPro" id="IPR029063">
    <property type="entry name" value="SAM-dependent_MTases_sf"/>
</dbReference>
<dbReference type="InterPro" id="IPR011639">
    <property type="entry name" value="MethylTrfase_TaqI-like_dom"/>
</dbReference>
<dbReference type="PANTHER" id="PTHR33841">
    <property type="entry name" value="DNA METHYLTRANSFERASE YEEA-RELATED"/>
    <property type="match status" value="1"/>
</dbReference>
<comment type="caution">
    <text evidence="7">The sequence shown here is derived from an EMBL/GenBank/DDBJ whole genome shotgun (WGS) entry which is preliminary data.</text>
</comment>
<evidence type="ECO:0000256" key="3">
    <source>
        <dbReference type="ARBA" id="ARBA00022679"/>
    </source>
</evidence>
<evidence type="ECO:0000313" key="8">
    <source>
        <dbReference type="Proteomes" id="UP001332243"/>
    </source>
</evidence>
<reference evidence="7 8" key="1">
    <citation type="submission" date="2024-01" db="EMBL/GenBank/DDBJ databases">
        <title>Genome insights into Plantactinospora sonchi sp. nov.</title>
        <authorList>
            <person name="Wang L."/>
        </authorList>
    </citation>
    <scope>NUCLEOTIDE SEQUENCE [LARGE SCALE GENOMIC DNA]</scope>
    <source>
        <strain evidence="7 8">NEAU-QY2</strain>
    </source>
</reference>
<evidence type="ECO:0000256" key="1">
    <source>
        <dbReference type="ARBA" id="ARBA00011900"/>
    </source>
</evidence>
<evidence type="ECO:0000313" key="7">
    <source>
        <dbReference type="EMBL" id="MEE6261176.1"/>
    </source>
</evidence>
<dbReference type="Proteomes" id="UP001332243">
    <property type="component" value="Unassembled WGS sequence"/>
</dbReference>
<sequence length="1330" mass="149839">MAFSYSAVNLVGTLLPGGVVQRIGEGDPDLPGIDPQSYDMVEGESVRRLANVKFSYLRDSYADFMKRRNRGRTGRAGRDDWLSVLFRELNYRQDFERLPQGIAVDGQAFPVSHVWHRNVPVHLVPWGAELDRRPAGAARGRTGAAPHPMMQRLLNQSPQHLWGLLSNGQRLRVLRDSTSLVASSYLEFDLEAIFEGELFADFVLLYRLAHSSRLRARDEQAGPSSCMLEEWRAYGARQGERALSRLRGGVEVALEILGTGFLDHPANRELRERIGRELSLADFKRSLLRLVYKIIFWMVIEDRNVLFVPTVEPAARERYDTYLSSRRLRRLAGVRRYSRHGDLWESVKMLFGVLGSESGSPLLGLPGLGGVFEPSALDEPLADAQLTNTALLQAVEALNVLAQRKSGRRYPVDWEHLGSEELGSVYEALLELHPRWDPCRRRFSFERLSGNERKKTGAYYTPASLVEQLLDTALEPLLDEACAAQTPAERIDALLEITVCDPACGSGHFLIGAARRIARRIAIEEVDEPEPPLPAVRKALRTVISRCIYGVDINEMAVELATISLWLEAIEPGKPLGYLEGNIRVGNSLLGVTPALLNAGIPDAAFAPLEGDERPIVTALRKQNATERRGERPLGEVIDTSNLDLAETAQAIAHLAPCETLADVHVQARRGRLLDEERRIKREIADAWCAAFVAPKIKETRPYALTQAVLERIGKGERSPAVDAARQVVRSMARQYRFFHWHIEFPHIFRTAKDGVEVDAATGWRGGFSCVLMNPLWERVKLQEQEFFASQSTEIAQAPNAAARKRLVAALVDSDIPEERELHNRWVRASREAEGTSHMLRTAGRHALTGRGDINTYAVFAETGRLILGFHGMFGSIVPTGIAIDATTQYFFKNLVTTHTLVSLYDFENEDKIFQMHNQFRFSLLTLVGAGRLTGTASFAFRLRRPNQIAERAYELTSDEIHLINPNTGTAPTFSTRRDAEIVLGIYRRIPVLWDETEDQGGPWGLSFVAMLHMANDSHLFCGQHELIAAGWTLEEGIFVRSGQRMLPLFEAKLAYHYDHRYSTYEGATQEQLNKGTLPRLDEAAHVDPNRVSQPRYWVTEEAVASRLKGRWEHSWLLGWRDVCRSVDERTLISTVLPRTAVGDKFLLMLPAKILGGLQANLSSLCLDYVLRQKFSGPSLKYFVVKQLPVLPPGQYEMPTQWDPTVRNLEAWIRPRVLELTYTAYDLASYARDLGDDGPPFAWDPQRRELIRAELDAAYFHLYGVDRDDTDYILDTFKVLREREMRIHGEYRTKQLVLASYDAMARAAISPGAYQTRLDPAPGKGPRHPR</sequence>
<dbReference type="GO" id="GO:0008168">
    <property type="term" value="F:methyltransferase activity"/>
    <property type="evidence" value="ECO:0007669"/>
    <property type="project" value="UniProtKB-KW"/>
</dbReference>
<dbReference type="EC" id="2.1.1.72" evidence="1"/>
<dbReference type="PANTHER" id="PTHR33841:SF1">
    <property type="entry name" value="DNA METHYLTRANSFERASE A"/>
    <property type="match status" value="1"/>
</dbReference>
<name>A0ABU7RXG2_9ACTN</name>